<accession>A0A138AP01</accession>
<dbReference type="EMBL" id="LSRE01000002">
    <property type="protein sequence ID" value="KXP00837.1"/>
    <property type="molecule type" value="Genomic_DNA"/>
</dbReference>
<reference evidence="4" key="3">
    <citation type="submission" date="2016-02" db="EMBL/GenBank/DDBJ databases">
        <authorList>
            <person name="Wen L."/>
            <person name="He K."/>
            <person name="Yang H."/>
        </authorList>
    </citation>
    <scope>NUCLEOTIDE SEQUENCE [LARGE SCALE GENOMIC DNA]</scope>
    <source>
        <strain evidence="4">JCM 15929</strain>
    </source>
</reference>
<comment type="caution">
    <text evidence="3">The sequence shown here is derived from an EMBL/GenBank/DDBJ whole genome shotgun (WGS) entry which is preliminary data.</text>
</comment>
<dbReference type="InterPro" id="IPR036388">
    <property type="entry name" value="WH-like_DNA-bd_sf"/>
</dbReference>
<dbReference type="PANTHER" id="PTHR43252:SF7">
    <property type="entry name" value="TRANSCRIPTIONAL REGULATOR YQJI"/>
    <property type="match status" value="1"/>
</dbReference>
<organism evidence="3 4">
    <name type="scientific">Tsukamurella pseudospumae</name>
    <dbReference type="NCBI Taxonomy" id="239498"/>
    <lineage>
        <taxon>Bacteria</taxon>
        <taxon>Bacillati</taxon>
        <taxon>Actinomycetota</taxon>
        <taxon>Actinomycetes</taxon>
        <taxon>Mycobacteriales</taxon>
        <taxon>Tsukamurellaceae</taxon>
        <taxon>Tsukamurella</taxon>
    </lineage>
</organism>
<feature type="domain" description="Transcription regulator PadR N-terminal" evidence="1">
    <location>
        <begin position="15"/>
        <end position="89"/>
    </location>
</feature>
<dbReference type="OrthoDB" id="8443918at2"/>
<protein>
    <recommendedName>
        <fullName evidence="1">Transcription regulator PadR N-terminal domain-containing protein</fullName>
    </recommendedName>
</protein>
<reference evidence="3" key="1">
    <citation type="submission" date="2016-02" db="EMBL/GenBank/DDBJ databases">
        <authorList>
            <person name="Teng J.L."/>
            <person name="Yang Y."/>
            <person name="Huang Y."/>
            <person name="Guo F."/>
            <person name="Wei W."/>
            <person name="Chen J.H."/>
            <person name="Wong S.Y."/>
            <person name="Lau S.K."/>
            <person name="Woo P.C."/>
        </authorList>
    </citation>
    <scope>NUCLEOTIDE SEQUENCE</scope>
    <source>
        <strain evidence="3">JCM 15929</strain>
    </source>
</reference>
<evidence type="ECO:0000313" key="5">
    <source>
        <dbReference type="Proteomes" id="UP000070409"/>
    </source>
</evidence>
<dbReference type="STRING" id="239498.AXK60_24005"/>
<dbReference type="Gene3D" id="1.10.10.10">
    <property type="entry name" value="Winged helix-like DNA-binding domain superfamily/Winged helix DNA-binding domain"/>
    <property type="match status" value="1"/>
</dbReference>
<dbReference type="InterPro" id="IPR036390">
    <property type="entry name" value="WH_DNA-bd_sf"/>
</dbReference>
<evidence type="ECO:0000259" key="1">
    <source>
        <dbReference type="Pfam" id="PF03551"/>
    </source>
</evidence>
<evidence type="ECO:0000313" key="3">
    <source>
        <dbReference type="EMBL" id="KXP12130.1"/>
    </source>
</evidence>
<sequence>MARERALTPLAIAALALLVERDMHPYEMFTTMVDRREDLVVKLRAGSLYHAVNRLAEDGMVGAVGTERDGNRPERTTYAITAAGRERLHATLADMLARPAEEYPAFPLAVAEAHNLDRDTVVDLLRTRLDRVDNDVRAMRDGLARALQRTVEVHLLDIDYLIAMRAAEADWLRRTVERLDDDTLEWKAPCHGE</sequence>
<name>A0A138AP01_9ACTN</name>
<gene>
    <name evidence="3" type="ORF">AXK60_24005</name>
    <name evidence="2" type="ORF">AXK61_12545</name>
</gene>
<dbReference type="AlphaFoldDB" id="A0A138AP01"/>
<dbReference type="Proteomes" id="UP000070409">
    <property type="component" value="Unassembled WGS sequence"/>
</dbReference>
<dbReference type="RefSeq" id="WP_068570782.1">
    <property type="nucleotide sequence ID" value="NZ_LSRE01000002.1"/>
</dbReference>
<dbReference type="PANTHER" id="PTHR43252">
    <property type="entry name" value="TRANSCRIPTIONAL REGULATOR YQJI"/>
    <property type="match status" value="1"/>
</dbReference>
<keyword evidence="5" id="KW-1185">Reference proteome</keyword>
<dbReference type="InterPro" id="IPR005149">
    <property type="entry name" value="Tscrpt_reg_PadR_N"/>
</dbReference>
<dbReference type="EMBL" id="LSRF01000015">
    <property type="protein sequence ID" value="KXP12130.1"/>
    <property type="molecule type" value="Genomic_DNA"/>
</dbReference>
<evidence type="ECO:0000313" key="2">
    <source>
        <dbReference type="EMBL" id="KXP00837.1"/>
    </source>
</evidence>
<proteinExistence type="predicted"/>
<dbReference type="SUPFAM" id="SSF46785">
    <property type="entry name" value="Winged helix' DNA-binding domain"/>
    <property type="match status" value="1"/>
</dbReference>
<reference evidence="2 5" key="2">
    <citation type="submission" date="2016-02" db="EMBL/GenBank/DDBJ databases">
        <authorList>
            <person name="Teng J.L."/>
            <person name="Tang Y."/>
            <person name="Huang Y."/>
            <person name="Guo F."/>
            <person name="Wei W."/>
            <person name="Chen J.H."/>
            <person name="Wong S.Y."/>
            <person name="Lau S.K."/>
            <person name="Woo P.C."/>
        </authorList>
    </citation>
    <scope>NUCLEOTIDE SEQUENCE [LARGE SCALE GENOMIC DNA]</scope>
    <source>
        <strain evidence="2 5">JCM 13375</strain>
    </source>
</reference>
<dbReference type="Proteomes" id="UP000070258">
    <property type="component" value="Unassembled WGS sequence"/>
</dbReference>
<dbReference type="Pfam" id="PF03551">
    <property type="entry name" value="PadR"/>
    <property type="match status" value="1"/>
</dbReference>
<evidence type="ECO:0000313" key="4">
    <source>
        <dbReference type="Proteomes" id="UP000070258"/>
    </source>
</evidence>